<reference evidence="1 2" key="2">
    <citation type="submission" date="2018-11" db="EMBL/GenBank/DDBJ databases">
        <authorList>
            <consortium name="Pathogen Informatics"/>
        </authorList>
    </citation>
    <scope>NUCLEOTIDE SEQUENCE [LARGE SCALE GENOMIC DNA]</scope>
    <source>
        <strain evidence="1">Dakar</strain>
        <strain evidence="2">Dakar, Senegal</strain>
    </source>
</reference>
<evidence type="ECO:0000313" key="2">
    <source>
        <dbReference type="Proteomes" id="UP000279833"/>
    </source>
</evidence>
<keyword evidence="2" id="KW-1185">Reference proteome</keyword>
<organism evidence="3">
    <name type="scientific">Schistosoma curassoni</name>
    <dbReference type="NCBI Taxonomy" id="6186"/>
    <lineage>
        <taxon>Eukaryota</taxon>
        <taxon>Metazoa</taxon>
        <taxon>Spiralia</taxon>
        <taxon>Lophotrochozoa</taxon>
        <taxon>Platyhelminthes</taxon>
        <taxon>Trematoda</taxon>
        <taxon>Digenea</taxon>
        <taxon>Strigeidida</taxon>
        <taxon>Schistosomatoidea</taxon>
        <taxon>Schistosomatidae</taxon>
        <taxon>Schistosoma</taxon>
    </lineage>
</organism>
<accession>A0A183JT49</accession>
<dbReference type="EMBL" id="UZAK01010857">
    <property type="protein sequence ID" value="VDO99048.1"/>
    <property type="molecule type" value="Genomic_DNA"/>
</dbReference>
<dbReference type="Proteomes" id="UP000279833">
    <property type="component" value="Unassembled WGS sequence"/>
</dbReference>
<dbReference type="AlphaFoldDB" id="A0A183JT49"/>
<name>A0A183JT49_9TREM</name>
<gene>
    <name evidence="1" type="ORF">SCUD_LOCUS5889</name>
</gene>
<protein>
    <submittedName>
        <fullName evidence="3">FH2 domain-containing protein</fullName>
    </submittedName>
</protein>
<proteinExistence type="predicted"/>
<evidence type="ECO:0000313" key="1">
    <source>
        <dbReference type="EMBL" id="VDO99048.1"/>
    </source>
</evidence>
<reference evidence="3" key="1">
    <citation type="submission" date="2016-06" db="UniProtKB">
        <authorList>
            <consortium name="WormBaseParasite"/>
        </authorList>
    </citation>
    <scope>IDENTIFICATION</scope>
</reference>
<evidence type="ECO:0000313" key="3">
    <source>
        <dbReference type="WBParaSite" id="SCUD_0000588901-mRNA-1"/>
    </source>
</evidence>
<dbReference type="WBParaSite" id="SCUD_0000588901-mRNA-1">
    <property type="protein sequence ID" value="SCUD_0000588901-mRNA-1"/>
    <property type="gene ID" value="SCUD_0000588901"/>
</dbReference>
<sequence length="98" mass="10790">MQLDDPDFADDLALLSLTLQQIHENKTSVAAASVAVGLNIHIGKSNILRFITTCINQITLDGQALEDVKTFTYLCSIISEYGRSDADMKATYLQLKNI</sequence>